<keyword evidence="2" id="KW-1185">Reference proteome</keyword>
<comment type="caution">
    <text evidence="1">The sequence shown here is derived from an EMBL/GenBank/DDBJ whole genome shotgun (WGS) entry which is preliminary data.</text>
</comment>
<evidence type="ECO:0000313" key="2">
    <source>
        <dbReference type="Proteomes" id="UP000182660"/>
    </source>
</evidence>
<name>A0ABY1HHS8_9GAMM</name>
<organism evidence="1 2">
    <name type="scientific">Moritella viscosa</name>
    <dbReference type="NCBI Taxonomy" id="80854"/>
    <lineage>
        <taxon>Bacteria</taxon>
        <taxon>Pseudomonadati</taxon>
        <taxon>Pseudomonadota</taxon>
        <taxon>Gammaproteobacteria</taxon>
        <taxon>Alteromonadales</taxon>
        <taxon>Moritellaceae</taxon>
        <taxon>Moritella</taxon>
    </lineage>
</organism>
<accession>A0ABY1HHS8</accession>
<dbReference type="RefSeq" id="WP_139291712.1">
    <property type="nucleotide sequence ID" value="NZ_CAWQZC010000057.1"/>
</dbReference>
<sequence length="166" mass="19250">MSELWVGYFRKNTGITSLTWSESVDVALCFGWIDGIRKTIDEQSYKIRFTPRKMTSVWSAVNVRKVKALVELGKMKPAGMHLFNNRSDAQGYSSEQRNVQLAREYEEKIKLNQPAWLFFTNLAPSYKRDSIWWIMSAKKEETRLKRLGILIASSEAALKIPTLRKK</sequence>
<gene>
    <name evidence="1" type="ORF">MT2528_3781</name>
</gene>
<dbReference type="GeneID" id="61297588"/>
<evidence type="ECO:0000313" key="1">
    <source>
        <dbReference type="EMBL" id="SGY99110.1"/>
    </source>
</evidence>
<dbReference type="Proteomes" id="UP000182660">
    <property type="component" value="Unassembled WGS sequence"/>
</dbReference>
<evidence type="ECO:0008006" key="3">
    <source>
        <dbReference type="Google" id="ProtNLM"/>
    </source>
</evidence>
<dbReference type="Pfam" id="PF13376">
    <property type="entry name" value="OmdA"/>
    <property type="match status" value="1"/>
</dbReference>
<reference evidence="1 2" key="1">
    <citation type="submission" date="2016-11" db="EMBL/GenBank/DDBJ databases">
        <authorList>
            <person name="Klemetsen T."/>
        </authorList>
    </citation>
    <scope>NUCLEOTIDE SEQUENCE [LARGE SCALE GENOMIC DNA]</scope>
    <source>
        <strain evidence="1">MT 2528</strain>
    </source>
</reference>
<proteinExistence type="predicted"/>
<protein>
    <recommendedName>
        <fullName evidence="3">Bacteriocin-protection protein</fullName>
    </recommendedName>
</protein>
<dbReference type="EMBL" id="FPLJ01000081">
    <property type="protein sequence ID" value="SGY99110.1"/>
    <property type="molecule type" value="Genomic_DNA"/>
</dbReference>